<dbReference type="AlphaFoldDB" id="A0AAD8RYA5"/>
<evidence type="ECO:0000256" key="1">
    <source>
        <dbReference type="SAM" id="Coils"/>
    </source>
</evidence>
<proteinExistence type="predicted"/>
<comment type="caution">
    <text evidence="3">The sequence shown here is derived from an EMBL/GenBank/DDBJ whole genome shotgun (WGS) entry which is preliminary data.</text>
</comment>
<evidence type="ECO:0008006" key="5">
    <source>
        <dbReference type="Google" id="ProtNLM"/>
    </source>
</evidence>
<feature type="coiled-coil region" evidence="1">
    <location>
        <begin position="246"/>
        <end position="318"/>
    </location>
</feature>
<evidence type="ECO:0000313" key="3">
    <source>
        <dbReference type="EMBL" id="KAK1633072.1"/>
    </source>
</evidence>
<evidence type="ECO:0000256" key="2">
    <source>
        <dbReference type="SAM" id="MobiDB-lite"/>
    </source>
</evidence>
<dbReference type="Proteomes" id="UP001231189">
    <property type="component" value="Unassembled WGS sequence"/>
</dbReference>
<protein>
    <recommendedName>
        <fullName evidence="5">FRIGIDA-like protein</fullName>
    </recommendedName>
</protein>
<accession>A0AAD8RYA5</accession>
<name>A0AAD8RYA5_LOLMU</name>
<keyword evidence="4" id="KW-1185">Reference proteome</keyword>
<dbReference type="EMBL" id="JAUUTY010000005">
    <property type="protein sequence ID" value="KAK1633072.1"/>
    <property type="molecule type" value="Genomic_DNA"/>
</dbReference>
<reference evidence="3" key="1">
    <citation type="submission" date="2023-07" db="EMBL/GenBank/DDBJ databases">
        <title>A chromosome-level genome assembly of Lolium multiflorum.</title>
        <authorList>
            <person name="Chen Y."/>
            <person name="Copetti D."/>
            <person name="Kolliker R."/>
            <person name="Studer B."/>
        </authorList>
    </citation>
    <scope>NUCLEOTIDE SEQUENCE</scope>
    <source>
        <strain evidence="3">02402/16</strain>
        <tissue evidence="3">Leaf</tissue>
    </source>
</reference>
<evidence type="ECO:0000313" key="4">
    <source>
        <dbReference type="Proteomes" id="UP001231189"/>
    </source>
</evidence>
<sequence>MAAEDLEWERSKISNQDVNLMKRLGLMKKEDAIRFPKKATPTLQWSTGIRVQPLARKNPLWSYAGVNDANRLSNDLSVKDLEKLIRRITSLSKKDPIPSSCRVEPYSSTNPLPRIILLWLPFLLFLRMEKSKKWALSLTTIKKLHPFDDEEEVPTRDMAPRTSTSHTLVISEKPVEGEESSPPQQNVGTSTPPSSPLVPSPKRARVEMIIEPPPQLSSSSSQLLDDPMIKDLIRIGSQFIGYREYASRTEEKLAEANKRADALAHKLEQSEAAREKAELVASEAKAEANDAKAKAASVEELQKRLKDSESALDEQKAAQAAREQGILKRLKSQSRRTLTQTNQDFDLENPVNDPLLDALSLLEFHGREIREGVANASAGLSALFPYFFPKKEEPSTFLALAKIFNSSEDLGLKMRQENMKVAVENTVALVADSQQTLDWMKVGDTDQIEQSRWRSLIKAAKPNTKKILAYLGIKPASTPSSSRPEV</sequence>
<gene>
    <name evidence="3" type="ORF">QYE76_007387</name>
</gene>
<feature type="region of interest" description="Disordered" evidence="2">
    <location>
        <begin position="150"/>
        <end position="201"/>
    </location>
</feature>
<keyword evidence="1" id="KW-0175">Coiled coil</keyword>
<organism evidence="3 4">
    <name type="scientific">Lolium multiflorum</name>
    <name type="common">Italian ryegrass</name>
    <name type="synonym">Lolium perenne subsp. multiflorum</name>
    <dbReference type="NCBI Taxonomy" id="4521"/>
    <lineage>
        <taxon>Eukaryota</taxon>
        <taxon>Viridiplantae</taxon>
        <taxon>Streptophyta</taxon>
        <taxon>Embryophyta</taxon>
        <taxon>Tracheophyta</taxon>
        <taxon>Spermatophyta</taxon>
        <taxon>Magnoliopsida</taxon>
        <taxon>Liliopsida</taxon>
        <taxon>Poales</taxon>
        <taxon>Poaceae</taxon>
        <taxon>BOP clade</taxon>
        <taxon>Pooideae</taxon>
        <taxon>Poodae</taxon>
        <taxon>Poeae</taxon>
        <taxon>Poeae Chloroplast Group 2 (Poeae type)</taxon>
        <taxon>Loliodinae</taxon>
        <taxon>Loliinae</taxon>
        <taxon>Lolium</taxon>
    </lineage>
</organism>